<dbReference type="InterPro" id="IPR042287">
    <property type="entry name" value="FhaA_N_sf"/>
</dbReference>
<feature type="compositionally biased region" description="Low complexity" evidence="2">
    <location>
        <begin position="326"/>
        <end position="335"/>
    </location>
</feature>
<feature type="compositionally biased region" description="Low complexity" evidence="2">
    <location>
        <begin position="198"/>
        <end position="211"/>
    </location>
</feature>
<dbReference type="AlphaFoldDB" id="A0AAJ3NMN3"/>
<dbReference type="EMBL" id="LQPR01000052">
    <property type="protein sequence ID" value="ORW68528.1"/>
    <property type="molecule type" value="Genomic_DNA"/>
</dbReference>
<organism evidence="4 5">
    <name type="scientific">Mycobacterium saskatchewanense</name>
    <dbReference type="NCBI Taxonomy" id="220927"/>
    <lineage>
        <taxon>Bacteria</taxon>
        <taxon>Bacillati</taxon>
        <taxon>Actinomycetota</taxon>
        <taxon>Actinomycetes</taxon>
        <taxon>Mycobacteriales</taxon>
        <taxon>Mycobacteriaceae</taxon>
        <taxon>Mycobacterium</taxon>
        <taxon>Mycobacterium simiae complex</taxon>
    </lineage>
</organism>
<feature type="compositionally biased region" description="Basic and acidic residues" evidence="2">
    <location>
        <begin position="169"/>
        <end position="187"/>
    </location>
</feature>
<evidence type="ECO:0000259" key="3">
    <source>
        <dbReference type="PROSITE" id="PS50006"/>
    </source>
</evidence>
<dbReference type="PROSITE" id="PS50006">
    <property type="entry name" value="FHA_DOMAIN"/>
    <property type="match status" value="1"/>
</dbReference>
<name>A0AAJ3NMN3_9MYCO</name>
<keyword evidence="1" id="KW-0597">Phosphoprotein</keyword>
<dbReference type="InterPro" id="IPR022128">
    <property type="entry name" value="FhaA_N"/>
</dbReference>
<feature type="compositionally biased region" description="Low complexity" evidence="2">
    <location>
        <begin position="366"/>
        <end position="375"/>
    </location>
</feature>
<dbReference type="CDD" id="cd22668">
    <property type="entry name" value="FHA_FhaA-like"/>
    <property type="match status" value="1"/>
</dbReference>
<dbReference type="SMART" id="SM00240">
    <property type="entry name" value="FHA"/>
    <property type="match status" value="1"/>
</dbReference>
<dbReference type="FunFam" id="2.60.200.20:FF:000013">
    <property type="entry name" value="FHA domain-containing protein FhaA"/>
    <property type="match status" value="1"/>
</dbReference>
<dbReference type="Gene3D" id="3.30.2320.60">
    <property type="entry name" value="FhaA, phosphopeptide-binding domain (DUF3662)"/>
    <property type="match status" value="1"/>
</dbReference>
<feature type="region of interest" description="Disordered" evidence="2">
    <location>
        <begin position="118"/>
        <end position="375"/>
    </location>
</feature>
<evidence type="ECO:0000256" key="1">
    <source>
        <dbReference type="ARBA" id="ARBA00022553"/>
    </source>
</evidence>
<dbReference type="InterPro" id="IPR000253">
    <property type="entry name" value="FHA_dom"/>
</dbReference>
<proteinExistence type="predicted"/>
<feature type="compositionally biased region" description="Low complexity" evidence="2">
    <location>
        <begin position="277"/>
        <end position="286"/>
    </location>
</feature>
<dbReference type="Pfam" id="PF00498">
    <property type="entry name" value="FHA"/>
    <property type="match status" value="1"/>
</dbReference>
<dbReference type="Pfam" id="PF12401">
    <property type="entry name" value="FhaA_N"/>
    <property type="match status" value="1"/>
</dbReference>
<feature type="domain" description="FHA" evidence="3">
    <location>
        <begin position="466"/>
        <end position="515"/>
    </location>
</feature>
<dbReference type="InterPro" id="IPR008984">
    <property type="entry name" value="SMAD_FHA_dom_sf"/>
</dbReference>
<evidence type="ECO:0000313" key="5">
    <source>
        <dbReference type="Proteomes" id="UP000193387"/>
    </source>
</evidence>
<dbReference type="InterPro" id="IPR050923">
    <property type="entry name" value="Cell_Proc_Reg/RNA_Proc"/>
</dbReference>
<dbReference type="RefSeq" id="WP_085257435.1">
    <property type="nucleotide sequence ID" value="NZ_LQPR01000052.1"/>
</dbReference>
<evidence type="ECO:0000256" key="2">
    <source>
        <dbReference type="SAM" id="MobiDB-lite"/>
    </source>
</evidence>
<evidence type="ECO:0000313" key="4">
    <source>
        <dbReference type="EMBL" id="ORW68528.1"/>
    </source>
</evidence>
<protein>
    <recommendedName>
        <fullName evidence="3">FHA domain-containing protein</fullName>
    </recommendedName>
</protein>
<accession>A0AAJ3NMN3</accession>
<gene>
    <name evidence="4" type="ORF">AWC23_20900</name>
</gene>
<dbReference type="Proteomes" id="UP000193387">
    <property type="component" value="Unassembled WGS sequence"/>
</dbReference>
<dbReference type="SUPFAM" id="SSF49879">
    <property type="entry name" value="SMAD/FHA domain"/>
    <property type="match status" value="1"/>
</dbReference>
<dbReference type="PANTHER" id="PTHR23308">
    <property type="entry name" value="NUCLEAR INHIBITOR OF PROTEIN PHOSPHATASE-1"/>
    <property type="match status" value="1"/>
</dbReference>
<dbReference type="Gene3D" id="2.60.200.20">
    <property type="match status" value="1"/>
</dbReference>
<feature type="compositionally biased region" description="Gly residues" evidence="2">
    <location>
        <begin position="400"/>
        <end position="409"/>
    </location>
</feature>
<feature type="compositionally biased region" description="Pro residues" evidence="2">
    <location>
        <begin position="290"/>
        <end position="303"/>
    </location>
</feature>
<keyword evidence="5" id="KW-1185">Reference proteome</keyword>
<reference evidence="4 5" key="1">
    <citation type="submission" date="2016-01" db="EMBL/GenBank/DDBJ databases">
        <title>The new phylogeny of the genus Mycobacterium.</title>
        <authorList>
            <person name="Tarcisio F."/>
            <person name="Conor M."/>
            <person name="Antonella G."/>
            <person name="Elisabetta G."/>
            <person name="Giulia F.S."/>
            <person name="Sara T."/>
            <person name="Anna F."/>
            <person name="Clotilde B."/>
            <person name="Roberto B."/>
            <person name="Veronica D.S."/>
            <person name="Fabio R."/>
            <person name="Monica P."/>
            <person name="Olivier J."/>
            <person name="Enrico T."/>
            <person name="Nicola S."/>
        </authorList>
    </citation>
    <scope>NUCLEOTIDE SEQUENCE [LARGE SCALE GENOMIC DNA]</scope>
    <source>
        <strain evidence="4 5">DSM 44616</strain>
    </source>
</reference>
<comment type="caution">
    <text evidence="4">The sequence shown here is derived from an EMBL/GenBank/DDBJ whole genome shotgun (WGS) entry which is preliminary data.</text>
</comment>
<sequence length="538" mass="57801">MSSQRGIAARIERRLEATVDNAFARVFGGSVVPQEIEALLRREAETGVRSLGNRLLAPNEYIITLGMHDFEKVGADPDLTSGTFARYLVHYIREQGWQTYGEVVVRFEQSSNLHTGQYRARGAVNPDVQPRPSADDSVRPQSIHAFGAERGVAMTDNPSYRGGPGAGRPGDEYYDDRYGRPQDDARGGQEAPGGPDPRGGYPPEQGGYPPQQGYPPPRHPEQGGYPAPGGGYPEGGYAEHQGGYQDQRGYQEPGAYPEQRGYQEEPGGYPGQGGGYQEQRGYQEQQAPGGYPPPSYEQRPPGPAGYGGQGGQGYDQGYRPGGGYGPPAAAQPAPQGYGGYGDYGRGPARPDEAGYAPPEQRPAYPEQGGAYEQGYQQGGEYGRQEYGQGDYTQYAEPVPGGYGAPGGGYPEPPNRDYEYGQPADYGQPAGGYGGYGQGGYGSAGTTVTLQLDDGSGRTYQLREGSNIVGRGQDAQFRLPDTGVSRRHLEIRWDGQVALLTDLNSTNGTTVNNAPIQEWQLADGDVIRLGHSEIIVRIH</sequence>
<feature type="region of interest" description="Disordered" evidence="2">
    <location>
        <begin position="391"/>
        <end position="431"/>
    </location>
</feature>
<feature type="compositionally biased region" description="Gly residues" evidence="2">
    <location>
        <begin position="304"/>
        <end position="325"/>
    </location>
</feature>